<feature type="binding site" evidence="8">
    <location>
        <position position="470"/>
    </location>
    <ligand>
        <name>Ca(2+)</name>
        <dbReference type="ChEBI" id="CHEBI:29108"/>
        <label>3</label>
    </ligand>
</feature>
<feature type="binding site" evidence="8">
    <location>
        <position position="279"/>
    </location>
    <ligand>
        <name>Ca(2+)</name>
        <dbReference type="ChEBI" id="CHEBI:29108"/>
        <label>1</label>
    </ligand>
</feature>
<evidence type="ECO:0000256" key="4">
    <source>
        <dbReference type="ARBA" id="ARBA00022801"/>
    </source>
</evidence>
<evidence type="ECO:0000256" key="7">
    <source>
        <dbReference type="PIRSR" id="PIRSR001021-1"/>
    </source>
</evidence>
<reference evidence="10 11" key="1">
    <citation type="submission" date="2013-06" db="EMBL/GenBank/DDBJ databases">
        <authorList>
            <person name="Weinstock G."/>
            <person name="Sodergren E."/>
            <person name="Lobos E.A."/>
            <person name="Fulton L."/>
            <person name="Fulton R."/>
            <person name="Courtney L."/>
            <person name="Fronick C."/>
            <person name="O'Laughlin M."/>
            <person name="Godfrey J."/>
            <person name="Wilson R.M."/>
            <person name="Miner T."/>
            <person name="Farmer C."/>
            <person name="Delehaunty K."/>
            <person name="Cordes M."/>
            <person name="Minx P."/>
            <person name="Tomlinson C."/>
            <person name="Chen J."/>
            <person name="Wollam A."/>
            <person name="Pepin K.H."/>
            <person name="Bhonagiri V."/>
            <person name="Zhang X."/>
            <person name="Warren W."/>
            <person name="Mitreva M."/>
            <person name="Mardis E.R."/>
            <person name="Wilson R.K."/>
        </authorList>
    </citation>
    <scope>NUCLEOTIDE SEQUENCE [LARGE SCALE GENOMIC DNA]</scope>
    <source>
        <strain evidence="10 11">F0510</strain>
    </source>
</reference>
<feature type="domain" description="Glycosyl hydrolase family 13 catalytic" evidence="9">
    <location>
        <begin position="48"/>
        <end position="436"/>
    </location>
</feature>
<name>U1PVJ4_9ACTO</name>
<evidence type="ECO:0000256" key="2">
    <source>
        <dbReference type="ARBA" id="ARBA00008061"/>
    </source>
</evidence>
<dbReference type="Gene3D" id="2.40.30.140">
    <property type="match status" value="1"/>
</dbReference>
<dbReference type="InterPro" id="IPR013776">
    <property type="entry name" value="A-amylase_thermo"/>
</dbReference>
<comment type="cofactor">
    <cofactor evidence="1">
        <name>Ca(2+)</name>
        <dbReference type="ChEBI" id="CHEBI:29108"/>
    </cofactor>
</comment>
<dbReference type="Gene3D" id="3.20.20.80">
    <property type="entry name" value="Glycosidases"/>
    <property type="match status" value="1"/>
</dbReference>
<dbReference type="InterPro" id="IPR017853">
    <property type="entry name" value="GH"/>
</dbReference>
<evidence type="ECO:0000256" key="8">
    <source>
        <dbReference type="PIRSR" id="PIRSR001021-2"/>
    </source>
</evidence>
<keyword evidence="5" id="KW-0119">Carbohydrate metabolism</keyword>
<accession>U1PVJ4</accession>
<dbReference type="GO" id="GO:0004553">
    <property type="term" value="F:hydrolase activity, hydrolyzing O-glycosyl compounds"/>
    <property type="evidence" value="ECO:0007669"/>
    <property type="project" value="InterPro"/>
</dbReference>
<evidence type="ECO:0000313" key="11">
    <source>
        <dbReference type="Proteomes" id="UP000016498"/>
    </source>
</evidence>
<protein>
    <submittedName>
        <fullName evidence="10">Putative cytoplasmic alpha-amylase</fullName>
    </submittedName>
</protein>
<feature type="binding site" evidence="8">
    <location>
        <position position="148"/>
    </location>
    <ligand>
        <name>Ca(2+)</name>
        <dbReference type="ChEBI" id="CHEBI:29108"/>
        <label>1</label>
    </ligand>
</feature>
<evidence type="ECO:0000256" key="5">
    <source>
        <dbReference type="ARBA" id="ARBA00023277"/>
    </source>
</evidence>
<sequence length="539" mass="58961">MGTSCAWTYGLFDRAFGFRRRGRAGSIGSVTENRAQPSPANPDDVVNPLLLQAFAWDLPADSTHWRVLADNASLLADCGVSSAWLPPAYKGQAGVEDVGYGVYDTYDLGEFDQKGTVPTKYGTKGDYLAAIEALHAAGISVVADIVLNHRMGGDDTEVVRATPVDPHDRLRPIGDAEEITAWTRYTFPGRNGTYSDFTWDWTCFHGTDWDEARRLQGVWLFEGKQWNENVNDELGNYDYLMGSDVHVTDPAVSAEMDRWGRWYVETTGVDGLRLDALKHVGADFFARWLPELRLATGCALPAVGEYWTRDVAELEGYLEAVPFMSLFDVPLHFHLHAASTSNGDVDLSRLFEGTLVASDPARAVTFVENHDTQPGQSLASTIESWFKPSAYALILLREAGTPCVFWGDLFGTPETGDLPAVTELPLLMTMRRALAHGPQHDALDGPDVVGFAREGDDAHPGSGLAVVLSDRKAGAKRLHVGARHAGEQWICVLGEHEPVIIGDDGDVELPVSDGGLSVYAPETAKPILDNAEQHLLRQR</sequence>
<dbReference type="InterPro" id="IPR013780">
    <property type="entry name" value="Glyco_hydro_b"/>
</dbReference>
<evidence type="ECO:0000256" key="3">
    <source>
        <dbReference type="ARBA" id="ARBA00022723"/>
    </source>
</evidence>
<dbReference type="Gene3D" id="2.60.40.1180">
    <property type="entry name" value="Golgi alpha-mannosidase II"/>
    <property type="match status" value="1"/>
</dbReference>
<feature type="active site" description="Nucleophile" evidence="7">
    <location>
        <position position="275"/>
    </location>
</feature>
<dbReference type="GO" id="GO:0005975">
    <property type="term" value="P:carbohydrate metabolic process"/>
    <property type="evidence" value="ECO:0007669"/>
    <property type="project" value="InterPro"/>
</dbReference>
<dbReference type="GO" id="GO:0005509">
    <property type="term" value="F:calcium ion binding"/>
    <property type="evidence" value="ECO:0007669"/>
    <property type="project" value="InterPro"/>
</dbReference>
<dbReference type="CDD" id="cd11318">
    <property type="entry name" value="AmyAc_bac_fung_AmyA"/>
    <property type="match status" value="1"/>
</dbReference>
<dbReference type="PIRSF" id="PIRSF001021">
    <property type="entry name" value="Alph-amls_thrmst"/>
    <property type="match status" value="1"/>
</dbReference>
<dbReference type="Pfam" id="PF00128">
    <property type="entry name" value="Alpha-amylase"/>
    <property type="match status" value="1"/>
</dbReference>
<feature type="binding site" evidence="8">
    <location>
        <position position="343"/>
    </location>
    <ligand>
        <name>Ca(2+)</name>
        <dbReference type="ChEBI" id="CHEBI:29108"/>
        <label>3</label>
    </ligand>
</feature>
<evidence type="ECO:0000256" key="1">
    <source>
        <dbReference type="ARBA" id="ARBA00001913"/>
    </source>
</evidence>
<dbReference type="SMART" id="SM00642">
    <property type="entry name" value="Aamy"/>
    <property type="match status" value="1"/>
</dbReference>
<dbReference type="SUPFAM" id="SSF51011">
    <property type="entry name" value="Glycosyl hydrolase domain"/>
    <property type="match status" value="1"/>
</dbReference>
<evidence type="ECO:0000256" key="6">
    <source>
        <dbReference type="ARBA" id="ARBA00023295"/>
    </source>
</evidence>
<dbReference type="SUPFAM" id="SSF51445">
    <property type="entry name" value="(Trans)glycosidases"/>
    <property type="match status" value="1"/>
</dbReference>
<dbReference type="NCBIfam" id="NF006969">
    <property type="entry name" value="PRK09441.1-2"/>
    <property type="match status" value="1"/>
</dbReference>
<keyword evidence="6" id="KW-0326">Glycosidase</keyword>
<comment type="similarity">
    <text evidence="2">Belongs to the glycosyl hydrolase 13 family.</text>
</comment>
<dbReference type="HOGENOM" id="CLU_024572_2_0_11"/>
<keyword evidence="4" id="KW-0378">Hydrolase</keyword>
<dbReference type="EMBL" id="AWSD01000136">
    <property type="protein sequence ID" value="ERH19890.1"/>
    <property type="molecule type" value="Genomic_DNA"/>
</dbReference>
<evidence type="ECO:0000259" key="9">
    <source>
        <dbReference type="SMART" id="SM00642"/>
    </source>
</evidence>
<feature type="binding site" evidence="8">
    <location>
        <position position="244"/>
    </location>
    <ligand>
        <name>Ca(2+)</name>
        <dbReference type="ChEBI" id="CHEBI:29108"/>
        <label>1</label>
    </ligand>
</feature>
<dbReference type="Proteomes" id="UP000016498">
    <property type="component" value="Unassembled WGS sequence"/>
</dbReference>
<dbReference type="NCBIfam" id="NF006968">
    <property type="entry name" value="PRK09441.1-1"/>
    <property type="match status" value="1"/>
</dbReference>
<feature type="active site" description="Proton donor" evidence="7">
    <location>
        <position position="305"/>
    </location>
</feature>
<feature type="binding site" evidence="8">
    <location>
        <position position="238"/>
    </location>
    <ligand>
        <name>Ca(2+)</name>
        <dbReference type="ChEBI" id="CHEBI:29108"/>
        <label>1</label>
    </ligand>
</feature>
<dbReference type="PANTHER" id="PTHR43447">
    <property type="entry name" value="ALPHA-AMYLASE"/>
    <property type="match status" value="1"/>
</dbReference>
<organism evidence="10 11">
    <name type="scientific">Actinomyces johnsonii F0510</name>
    <dbReference type="NCBI Taxonomy" id="1227262"/>
    <lineage>
        <taxon>Bacteria</taxon>
        <taxon>Bacillati</taxon>
        <taxon>Actinomycetota</taxon>
        <taxon>Actinomycetes</taxon>
        <taxon>Actinomycetales</taxon>
        <taxon>Actinomycetaceae</taxon>
        <taxon>Actinomyces</taxon>
    </lineage>
</organism>
<keyword evidence="3 8" id="KW-0479">Metal-binding</keyword>
<dbReference type="PATRIC" id="fig|1227262.3.peg.1109"/>
<proteinExistence type="inferred from homology"/>
<gene>
    <name evidence="10" type="ORF">HMPREF1549_01361</name>
</gene>
<evidence type="ECO:0000313" key="10">
    <source>
        <dbReference type="EMBL" id="ERH19890.1"/>
    </source>
</evidence>
<keyword evidence="8" id="KW-0106">Calcium</keyword>
<dbReference type="AlphaFoldDB" id="U1PVJ4"/>
<feature type="binding site" evidence="8">
    <location>
        <position position="447"/>
    </location>
    <ligand>
        <name>Ca(2+)</name>
        <dbReference type="ChEBI" id="CHEBI:29108"/>
        <label>3</label>
    </ligand>
</feature>
<comment type="caution">
    <text evidence="10">The sequence shown here is derived from an EMBL/GenBank/DDBJ whole genome shotgun (WGS) entry which is preliminary data.</text>
</comment>
<dbReference type="InterPro" id="IPR006047">
    <property type="entry name" value="GH13_cat_dom"/>
</dbReference>